<protein>
    <submittedName>
        <fullName evidence="2">Uncharacterized protein</fullName>
    </submittedName>
</protein>
<gene>
    <name evidence="2" type="ORF">METZ01_LOCUS135821</name>
</gene>
<evidence type="ECO:0000313" key="2">
    <source>
        <dbReference type="EMBL" id="SVA82967.1"/>
    </source>
</evidence>
<dbReference type="EMBL" id="UINC01019576">
    <property type="protein sequence ID" value="SVA82967.1"/>
    <property type="molecule type" value="Genomic_DNA"/>
</dbReference>
<sequence length="52" mass="5742">MKGMNMDITTIIINGFMGGSAAMIAVFICELFANWMTSKEQVCVIPEKGNRK</sequence>
<proteinExistence type="predicted"/>
<feature type="transmembrane region" description="Helical" evidence="1">
    <location>
        <begin position="12"/>
        <end position="36"/>
    </location>
</feature>
<keyword evidence="1" id="KW-1133">Transmembrane helix</keyword>
<accession>A0A381Z2J8</accession>
<organism evidence="2">
    <name type="scientific">marine metagenome</name>
    <dbReference type="NCBI Taxonomy" id="408172"/>
    <lineage>
        <taxon>unclassified sequences</taxon>
        <taxon>metagenomes</taxon>
        <taxon>ecological metagenomes</taxon>
    </lineage>
</organism>
<dbReference type="AlphaFoldDB" id="A0A381Z2J8"/>
<reference evidence="2" key="1">
    <citation type="submission" date="2018-05" db="EMBL/GenBank/DDBJ databases">
        <authorList>
            <person name="Lanie J.A."/>
            <person name="Ng W.-L."/>
            <person name="Kazmierczak K.M."/>
            <person name="Andrzejewski T.M."/>
            <person name="Davidsen T.M."/>
            <person name="Wayne K.J."/>
            <person name="Tettelin H."/>
            <person name="Glass J.I."/>
            <person name="Rusch D."/>
            <person name="Podicherti R."/>
            <person name="Tsui H.-C.T."/>
            <person name="Winkler M.E."/>
        </authorList>
    </citation>
    <scope>NUCLEOTIDE SEQUENCE</scope>
</reference>
<evidence type="ECO:0000256" key="1">
    <source>
        <dbReference type="SAM" id="Phobius"/>
    </source>
</evidence>
<keyword evidence="1" id="KW-0472">Membrane</keyword>
<keyword evidence="1" id="KW-0812">Transmembrane</keyword>
<name>A0A381Z2J8_9ZZZZ</name>